<dbReference type="CDD" id="cd00156">
    <property type="entry name" value="REC"/>
    <property type="match status" value="1"/>
</dbReference>
<name>A0ABV7FJK9_9ALTE</name>
<proteinExistence type="predicted"/>
<feature type="modified residue" description="4-aspartylphosphate" evidence="7">
    <location>
        <position position="515"/>
    </location>
</feature>
<protein>
    <recommendedName>
        <fullName evidence="2">histidine kinase</fullName>
        <ecNumber evidence="2">2.7.13.3</ecNumber>
    </recommendedName>
</protein>
<keyword evidence="3 7" id="KW-0597">Phosphoprotein</keyword>
<dbReference type="InterPro" id="IPR036890">
    <property type="entry name" value="HATPase_C_sf"/>
</dbReference>
<dbReference type="GO" id="GO:0004673">
    <property type="term" value="F:protein histidine kinase activity"/>
    <property type="evidence" value="ECO:0007669"/>
    <property type="project" value="UniProtKB-EC"/>
</dbReference>
<feature type="transmembrane region" description="Helical" evidence="8">
    <location>
        <begin position="29"/>
        <end position="47"/>
    </location>
</feature>
<evidence type="ECO:0000256" key="5">
    <source>
        <dbReference type="ARBA" id="ARBA00022777"/>
    </source>
</evidence>
<keyword evidence="8" id="KW-1133">Transmembrane helix</keyword>
<dbReference type="SUPFAM" id="SSF52172">
    <property type="entry name" value="CheY-like"/>
    <property type="match status" value="1"/>
</dbReference>
<dbReference type="Gene3D" id="3.40.50.2300">
    <property type="match status" value="1"/>
</dbReference>
<keyword evidence="8" id="KW-0472">Membrane</keyword>
<dbReference type="PRINTS" id="PR00344">
    <property type="entry name" value="BCTRLSENSOR"/>
</dbReference>
<evidence type="ECO:0000256" key="6">
    <source>
        <dbReference type="ARBA" id="ARBA00023012"/>
    </source>
</evidence>
<dbReference type="Pfam" id="PF00072">
    <property type="entry name" value="Response_reg"/>
    <property type="match status" value="1"/>
</dbReference>
<evidence type="ECO:0000256" key="7">
    <source>
        <dbReference type="PROSITE-ProRule" id="PRU00169"/>
    </source>
</evidence>
<feature type="transmembrane region" description="Helical" evidence="8">
    <location>
        <begin position="84"/>
        <end position="108"/>
    </location>
</feature>
<dbReference type="Proteomes" id="UP001595478">
    <property type="component" value="Unassembled WGS sequence"/>
</dbReference>
<evidence type="ECO:0000256" key="2">
    <source>
        <dbReference type="ARBA" id="ARBA00012438"/>
    </source>
</evidence>
<dbReference type="InterPro" id="IPR011006">
    <property type="entry name" value="CheY-like_superfamily"/>
</dbReference>
<dbReference type="PANTHER" id="PTHR43711:SF31">
    <property type="entry name" value="HISTIDINE KINASE"/>
    <property type="match status" value="1"/>
</dbReference>
<evidence type="ECO:0000256" key="8">
    <source>
        <dbReference type="SAM" id="Phobius"/>
    </source>
</evidence>
<comment type="catalytic activity">
    <reaction evidence="1">
        <text>ATP + protein L-histidine = ADP + protein N-phospho-L-histidine.</text>
        <dbReference type="EC" id="2.7.13.3"/>
    </reaction>
</comment>
<gene>
    <name evidence="11" type="ORF">ACFOHL_02440</name>
</gene>
<dbReference type="Pfam" id="PF02518">
    <property type="entry name" value="HATPase_c"/>
    <property type="match status" value="1"/>
</dbReference>
<dbReference type="InterPro" id="IPR003594">
    <property type="entry name" value="HATPase_dom"/>
</dbReference>
<dbReference type="SMART" id="SM00388">
    <property type="entry name" value="HisKA"/>
    <property type="match status" value="1"/>
</dbReference>
<dbReference type="InterPro" id="IPR003661">
    <property type="entry name" value="HisK_dim/P_dom"/>
</dbReference>
<keyword evidence="4 11" id="KW-0808">Transferase</keyword>
<dbReference type="PROSITE" id="PS50109">
    <property type="entry name" value="HIS_KIN"/>
    <property type="match status" value="1"/>
</dbReference>
<evidence type="ECO:0000256" key="4">
    <source>
        <dbReference type="ARBA" id="ARBA00022679"/>
    </source>
</evidence>
<dbReference type="InterPro" id="IPR004358">
    <property type="entry name" value="Sig_transdc_His_kin-like_C"/>
</dbReference>
<dbReference type="Gene3D" id="1.10.287.130">
    <property type="match status" value="1"/>
</dbReference>
<comment type="caution">
    <text evidence="11">The sequence shown here is derived from an EMBL/GenBank/DDBJ whole genome shotgun (WGS) entry which is preliminary data.</text>
</comment>
<evidence type="ECO:0000259" key="10">
    <source>
        <dbReference type="PROSITE" id="PS50110"/>
    </source>
</evidence>
<feature type="transmembrane region" description="Helical" evidence="8">
    <location>
        <begin position="143"/>
        <end position="160"/>
    </location>
</feature>
<evidence type="ECO:0000313" key="12">
    <source>
        <dbReference type="Proteomes" id="UP001595478"/>
    </source>
</evidence>
<keyword evidence="5 11" id="KW-0418">Kinase</keyword>
<dbReference type="SUPFAM" id="SSF55874">
    <property type="entry name" value="ATPase domain of HSP90 chaperone/DNA topoisomerase II/histidine kinase"/>
    <property type="match status" value="1"/>
</dbReference>
<reference evidence="12" key="1">
    <citation type="journal article" date="2019" name="Int. J. Syst. Evol. Microbiol.">
        <title>The Global Catalogue of Microorganisms (GCM) 10K type strain sequencing project: providing services to taxonomists for standard genome sequencing and annotation.</title>
        <authorList>
            <consortium name="The Broad Institute Genomics Platform"/>
            <consortium name="The Broad Institute Genome Sequencing Center for Infectious Disease"/>
            <person name="Wu L."/>
            <person name="Ma J."/>
        </authorList>
    </citation>
    <scope>NUCLEOTIDE SEQUENCE [LARGE SCALE GENOMIC DNA]</scope>
    <source>
        <strain evidence="12">KCTC 52473</strain>
    </source>
</reference>
<dbReference type="CDD" id="cd00082">
    <property type="entry name" value="HisKA"/>
    <property type="match status" value="1"/>
</dbReference>
<evidence type="ECO:0000313" key="11">
    <source>
        <dbReference type="EMBL" id="MFC3120469.1"/>
    </source>
</evidence>
<feature type="domain" description="Response regulatory" evidence="10">
    <location>
        <begin position="464"/>
        <end position="552"/>
    </location>
</feature>
<dbReference type="RefSeq" id="WP_376918611.1">
    <property type="nucleotide sequence ID" value="NZ_JBHRSW010000005.1"/>
</dbReference>
<dbReference type="PROSITE" id="PS50110">
    <property type="entry name" value="RESPONSE_REGULATORY"/>
    <property type="match status" value="1"/>
</dbReference>
<feature type="domain" description="Histidine kinase" evidence="9">
    <location>
        <begin position="229"/>
        <end position="443"/>
    </location>
</feature>
<accession>A0ABV7FJK9</accession>
<keyword evidence="6" id="KW-0902">Two-component regulatory system</keyword>
<dbReference type="Gene3D" id="3.30.565.10">
    <property type="entry name" value="Histidine kinase-like ATPase, C-terminal domain"/>
    <property type="match status" value="1"/>
</dbReference>
<dbReference type="SUPFAM" id="SSF47384">
    <property type="entry name" value="Homodimeric domain of signal transducing histidine kinase"/>
    <property type="match status" value="1"/>
</dbReference>
<dbReference type="PANTHER" id="PTHR43711">
    <property type="entry name" value="TWO-COMPONENT HISTIDINE KINASE"/>
    <property type="match status" value="1"/>
</dbReference>
<evidence type="ECO:0000256" key="1">
    <source>
        <dbReference type="ARBA" id="ARBA00000085"/>
    </source>
</evidence>
<dbReference type="InterPro" id="IPR005467">
    <property type="entry name" value="His_kinase_dom"/>
</dbReference>
<keyword evidence="8" id="KW-0812">Transmembrane</keyword>
<dbReference type="InterPro" id="IPR050736">
    <property type="entry name" value="Sensor_HK_Regulatory"/>
</dbReference>
<dbReference type="InterPro" id="IPR001789">
    <property type="entry name" value="Sig_transdc_resp-reg_receiver"/>
</dbReference>
<dbReference type="SMART" id="SM00387">
    <property type="entry name" value="HATPase_c"/>
    <property type="match status" value="1"/>
</dbReference>
<dbReference type="EC" id="2.7.13.3" evidence="2"/>
<dbReference type="EMBL" id="JBHRSW010000005">
    <property type="protein sequence ID" value="MFC3120469.1"/>
    <property type="molecule type" value="Genomic_DNA"/>
</dbReference>
<dbReference type="InterPro" id="IPR036097">
    <property type="entry name" value="HisK_dim/P_sf"/>
</dbReference>
<feature type="transmembrane region" description="Helical" evidence="8">
    <location>
        <begin position="53"/>
        <end position="72"/>
    </location>
</feature>
<keyword evidence="12" id="KW-1185">Reference proteome</keyword>
<sequence length="552" mass="61828">MDVSTAMQTAPLNDKIVKAQIKECCRPHIEIFVAAALTIAFTVFICFDTSNKILVFTWAGVAFSILGLRYLFISWFNRIPETDIALIHIRAFSLIMIVWGAGWGIATLLFFPDLSVPKQAAWFAMFMVMVSASASSHAVYLKVFYAFSLPYFVCVVWVVAEAYPSDFHINALAVCLVMITQVGAAKKGNQVILKSLRLRYQNLALIEQLKIQKEAAEQADLSKSKFLAAASHDLRQPLHALSLFSAALDDALDDKEKAKKLTKQINQSVMALQELLDALLDISRLDAGSLTPQKMNFSAQELFDKLRNEFMPLAREKKLSMRWETVSANFYTDPTLLALILRNLLSNAIRYTKEGEIAISLVQEQDAYWIAVKDTGIGIPLADQSRIFNEFIQLHNPERDRNKGLGLGLSIVIRVAKLIGSEIRVESKENIGSTFSLRVTKAQTATHALSDSYNTHTNEHRLGTVLIIDDEQSILEGMQALLQGWGYQTLLAREQAEALRKIEDENICPDCIIADYRLKNERNGLSAMTSSCRSVNLTRRFLSCLRSLSIMS</sequence>
<feature type="transmembrane region" description="Helical" evidence="8">
    <location>
        <begin position="166"/>
        <end position="185"/>
    </location>
</feature>
<evidence type="ECO:0000256" key="3">
    <source>
        <dbReference type="ARBA" id="ARBA00022553"/>
    </source>
</evidence>
<dbReference type="Pfam" id="PF00512">
    <property type="entry name" value="HisKA"/>
    <property type="match status" value="1"/>
</dbReference>
<evidence type="ECO:0000259" key="9">
    <source>
        <dbReference type="PROSITE" id="PS50109"/>
    </source>
</evidence>
<organism evidence="11 12">
    <name type="scientific">Agaribacter flavus</name>
    <dbReference type="NCBI Taxonomy" id="1902781"/>
    <lineage>
        <taxon>Bacteria</taxon>
        <taxon>Pseudomonadati</taxon>
        <taxon>Pseudomonadota</taxon>
        <taxon>Gammaproteobacteria</taxon>
        <taxon>Alteromonadales</taxon>
        <taxon>Alteromonadaceae</taxon>
        <taxon>Agaribacter</taxon>
    </lineage>
</organism>